<keyword evidence="2" id="KW-1185">Reference proteome</keyword>
<dbReference type="AlphaFoldDB" id="A0AAW1LV48"/>
<protein>
    <submittedName>
        <fullName evidence="1">Uncharacterized protein</fullName>
    </submittedName>
</protein>
<dbReference type="EMBL" id="JASPKY010000079">
    <property type="protein sequence ID" value="KAK9739043.1"/>
    <property type="molecule type" value="Genomic_DNA"/>
</dbReference>
<comment type="caution">
    <text evidence="1">The sequence shown here is derived from an EMBL/GenBank/DDBJ whole genome shotgun (WGS) entry which is preliminary data.</text>
</comment>
<reference evidence="1 2" key="1">
    <citation type="journal article" date="2024" name="BMC Genomics">
        <title>De novo assembly and annotation of Popillia japonica's genome with initial clues to its potential as an invasive pest.</title>
        <authorList>
            <person name="Cucini C."/>
            <person name="Boschi S."/>
            <person name="Funari R."/>
            <person name="Cardaioli E."/>
            <person name="Iannotti N."/>
            <person name="Marturano G."/>
            <person name="Paoli F."/>
            <person name="Bruttini M."/>
            <person name="Carapelli A."/>
            <person name="Frati F."/>
            <person name="Nardi F."/>
        </authorList>
    </citation>
    <scope>NUCLEOTIDE SEQUENCE [LARGE SCALE GENOMIC DNA]</scope>
    <source>
        <strain evidence="1">DMR45628</strain>
    </source>
</reference>
<sequence length="150" mass="17345">MPDLPAVDGSNTANAEEYAMDICPIMVFVDDTWANPGAGWWEFDLKGSGTNRPSLTNRNKVQSAITQNLTPGVQLLTLYFLERLRAVKYMLCLRSTSVIDWENWCFELWKHKCIVPTIYLIEHKDHMRKKLLELFPDNDSLLLKWDAINL</sequence>
<accession>A0AAW1LV48</accession>
<evidence type="ECO:0000313" key="2">
    <source>
        <dbReference type="Proteomes" id="UP001458880"/>
    </source>
</evidence>
<evidence type="ECO:0000313" key="1">
    <source>
        <dbReference type="EMBL" id="KAK9739043.1"/>
    </source>
</evidence>
<name>A0AAW1LV48_POPJA</name>
<organism evidence="1 2">
    <name type="scientific">Popillia japonica</name>
    <name type="common">Japanese beetle</name>
    <dbReference type="NCBI Taxonomy" id="7064"/>
    <lineage>
        <taxon>Eukaryota</taxon>
        <taxon>Metazoa</taxon>
        <taxon>Ecdysozoa</taxon>
        <taxon>Arthropoda</taxon>
        <taxon>Hexapoda</taxon>
        <taxon>Insecta</taxon>
        <taxon>Pterygota</taxon>
        <taxon>Neoptera</taxon>
        <taxon>Endopterygota</taxon>
        <taxon>Coleoptera</taxon>
        <taxon>Polyphaga</taxon>
        <taxon>Scarabaeiformia</taxon>
        <taxon>Scarabaeidae</taxon>
        <taxon>Rutelinae</taxon>
        <taxon>Popillia</taxon>
    </lineage>
</organism>
<dbReference type="Proteomes" id="UP001458880">
    <property type="component" value="Unassembled WGS sequence"/>
</dbReference>
<gene>
    <name evidence="1" type="ORF">QE152_g9291</name>
</gene>
<proteinExistence type="predicted"/>